<feature type="signal peptide" evidence="1">
    <location>
        <begin position="1"/>
        <end position="24"/>
    </location>
</feature>
<dbReference type="RefSeq" id="WP_344905127.1">
    <property type="nucleotide sequence ID" value="NZ_BAAAYO010000002.1"/>
</dbReference>
<dbReference type="EMBL" id="JBHMAG010000004">
    <property type="protein sequence ID" value="MFB9750821.1"/>
    <property type="molecule type" value="Genomic_DNA"/>
</dbReference>
<dbReference type="Proteomes" id="UP001589619">
    <property type="component" value="Unassembled WGS sequence"/>
</dbReference>
<protein>
    <recommendedName>
        <fullName evidence="4">Extracellular solute-binding protein</fullName>
    </recommendedName>
</protein>
<evidence type="ECO:0000313" key="3">
    <source>
        <dbReference type="Proteomes" id="UP001589619"/>
    </source>
</evidence>
<keyword evidence="1" id="KW-0732">Signal</keyword>
<comment type="caution">
    <text evidence="2">The sequence shown here is derived from an EMBL/GenBank/DDBJ whole genome shotgun (WGS) entry which is preliminary data.</text>
</comment>
<evidence type="ECO:0008006" key="4">
    <source>
        <dbReference type="Google" id="ProtNLM"/>
    </source>
</evidence>
<gene>
    <name evidence="2" type="ORF">ACFFNY_04465</name>
</gene>
<sequence length="173" mass="18912">MKALWGRMGLLAAAMAFLLAVATACGGSKADATVFMMFPQNSPFNKQDEVVKTLTAKLGEKPTVEVSISPIFEMQKMIVDLAAGDWSVYVLPKEQFDGFKKEGGFVPLDDVLKKEDFPDGVYDGQLVGVPLKDSKLLKDAGYKGGEVYGFIIQRLKEGKREAAKQVLKAMAER</sequence>
<dbReference type="PROSITE" id="PS51257">
    <property type="entry name" value="PROKAR_LIPOPROTEIN"/>
    <property type="match status" value="1"/>
</dbReference>
<name>A0ABV5VRC5_9BACL</name>
<feature type="chain" id="PRO_5046476412" description="Extracellular solute-binding protein" evidence="1">
    <location>
        <begin position="25"/>
        <end position="173"/>
    </location>
</feature>
<reference evidence="2 3" key="1">
    <citation type="submission" date="2024-09" db="EMBL/GenBank/DDBJ databases">
        <authorList>
            <person name="Sun Q."/>
            <person name="Mori K."/>
        </authorList>
    </citation>
    <scope>NUCLEOTIDE SEQUENCE [LARGE SCALE GENOMIC DNA]</scope>
    <source>
        <strain evidence="2 3">JCM 12520</strain>
    </source>
</reference>
<organism evidence="2 3">
    <name type="scientific">Paenibacillus hodogayensis</name>
    <dbReference type="NCBI Taxonomy" id="279208"/>
    <lineage>
        <taxon>Bacteria</taxon>
        <taxon>Bacillati</taxon>
        <taxon>Bacillota</taxon>
        <taxon>Bacilli</taxon>
        <taxon>Bacillales</taxon>
        <taxon>Paenibacillaceae</taxon>
        <taxon>Paenibacillus</taxon>
    </lineage>
</organism>
<keyword evidence="3" id="KW-1185">Reference proteome</keyword>
<evidence type="ECO:0000256" key="1">
    <source>
        <dbReference type="SAM" id="SignalP"/>
    </source>
</evidence>
<accession>A0ABV5VRC5</accession>
<evidence type="ECO:0000313" key="2">
    <source>
        <dbReference type="EMBL" id="MFB9750821.1"/>
    </source>
</evidence>
<proteinExistence type="predicted"/>
<dbReference type="Gene3D" id="3.40.190.10">
    <property type="entry name" value="Periplasmic binding protein-like II"/>
    <property type="match status" value="1"/>
</dbReference>
<dbReference type="SUPFAM" id="SSF53850">
    <property type="entry name" value="Periplasmic binding protein-like II"/>
    <property type="match status" value="1"/>
</dbReference>